<dbReference type="GO" id="GO:0003677">
    <property type="term" value="F:DNA binding"/>
    <property type="evidence" value="ECO:0007669"/>
    <property type="project" value="UniProtKB-UniRule"/>
</dbReference>
<reference evidence="6 7" key="1">
    <citation type="submission" date="2017-10" db="EMBL/GenBank/DDBJ databases">
        <title>Draft genome of two endophytic bacteria isolated from 'guarana' Paullinia cupana (Mart.) Ducke.</title>
        <authorList>
            <person name="Siqueira K.A."/>
            <person name="Liotti R.G."/>
            <person name="Mendes T.A."/>
            <person name="Soares M.A."/>
        </authorList>
    </citation>
    <scope>NUCLEOTIDE SEQUENCE [LARGE SCALE GENOMIC DNA]</scope>
    <source>
        <strain evidence="6 7">342</strain>
    </source>
</reference>
<evidence type="ECO:0000313" key="6">
    <source>
        <dbReference type="EMBL" id="PRD15682.1"/>
    </source>
</evidence>
<keyword evidence="7" id="KW-1185">Reference proteome</keyword>
<dbReference type="PROSITE" id="PS01081">
    <property type="entry name" value="HTH_TETR_1"/>
    <property type="match status" value="1"/>
</dbReference>
<name>A0A2S9ID16_9GAMM</name>
<keyword evidence="2 4" id="KW-0238">DNA-binding</keyword>
<dbReference type="OrthoDB" id="270177at2"/>
<dbReference type="InterPro" id="IPR023772">
    <property type="entry name" value="DNA-bd_HTH_TetR-type_CS"/>
</dbReference>
<dbReference type="PANTHER" id="PTHR47506">
    <property type="entry name" value="TRANSCRIPTIONAL REGULATORY PROTEIN"/>
    <property type="match status" value="1"/>
</dbReference>
<dbReference type="Proteomes" id="UP000239181">
    <property type="component" value="Unassembled WGS sequence"/>
</dbReference>
<evidence type="ECO:0000256" key="3">
    <source>
        <dbReference type="ARBA" id="ARBA00023163"/>
    </source>
</evidence>
<evidence type="ECO:0000256" key="2">
    <source>
        <dbReference type="ARBA" id="ARBA00023125"/>
    </source>
</evidence>
<dbReference type="PANTHER" id="PTHR47506:SF10">
    <property type="entry name" value="TRANSCRIPTIONAL REGULATORY PROTEIN"/>
    <property type="match status" value="1"/>
</dbReference>
<dbReference type="SUPFAM" id="SSF48498">
    <property type="entry name" value="Tetracyclin repressor-like, C-terminal domain"/>
    <property type="match status" value="1"/>
</dbReference>
<dbReference type="Pfam" id="PF00440">
    <property type="entry name" value="TetR_N"/>
    <property type="match status" value="1"/>
</dbReference>
<organism evidence="6 7">
    <name type="scientific">Pantoea coffeiphila</name>
    <dbReference type="NCBI Taxonomy" id="1465635"/>
    <lineage>
        <taxon>Bacteria</taxon>
        <taxon>Pseudomonadati</taxon>
        <taxon>Pseudomonadota</taxon>
        <taxon>Gammaproteobacteria</taxon>
        <taxon>Enterobacterales</taxon>
        <taxon>Erwiniaceae</taxon>
        <taxon>Pantoea</taxon>
    </lineage>
</organism>
<evidence type="ECO:0000259" key="5">
    <source>
        <dbReference type="PROSITE" id="PS50977"/>
    </source>
</evidence>
<dbReference type="InterPro" id="IPR036271">
    <property type="entry name" value="Tet_transcr_reg_TetR-rel_C_sf"/>
</dbReference>
<dbReference type="PROSITE" id="PS50977">
    <property type="entry name" value="HTH_TETR_2"/>
    <property type="match status" value="1"/>
</dbReference>
<feature type="DNA-binding region" description="H-T-H motif" evidence="4">
    <location>
        <begin position="38"/>
        <end position="57"/>
    </location>
</feature>
<sequence length="203" mass="21685">MQKKSRTITAGRPREFNTDLALESAIHHFSVHGYHGSSISDLNAALGLTTGSIYKAWGDKHGLLMAALERYIELRSAAVGQLLSVAPNGLAKLEALLGHYADISSGNSGEVGCLVVETAMELSASDKVIAARLARQEASRRAQFTALLQQAERDGSLPKQDDIASCADLLIAMTQGMRVLGKSGSSRERMQAIADKAISLLQH</sequence>
<dbReference type="AlphaFoldDB" id="A0A2S9ID16"/>
<comment type="caution">
    <text evidence="6">The sequence shown here is derived from an EMBL/GenBank/DDBJ whole genome shotgun (WGS) entry which is preliminary data.</text>
</comment>
<dbReference type="InterPro" id="IPR009057">
    <property type="entry name" value="Homeodomain-like_sf"/>
</dbReference>
<protein>
    <submittedName>
        <fullName evidence="6">TetR family transcriptional regulator</fullName>
    </submittedName>
</protein>
<keyword evidence="3" id="KW-0804">Transcription</keyword>
<dbReference type="Gene3D" id="1.10.357.10">
    <property type="entry name" value="Tetracycline Repressor, domain 2"/>
    <property type="match status" value="1"/>
</dbReference>
<evidence type="ECO:0000256" key="1">
    <source>
        <dbReference type="ARBA" id="ARBA00023015"/>
    </source>
</evidence>
<dbReference type="EMBL" id="PDET01000005">
    <property type="protein sequence ID" value="PRD15682.1"/>
    <property type="molecule type" value="Genomic_DNA"/>
</dbReference>
<gene>
    <name evidence="6" type="ORF">CQW29_08970</name>
</gene>
<dbReference type="InterPro" id="IPR011075">
    <property type="entry name" value="TetR_C"/>
</dbReference>
<dbReference type="Gene3D" id="1.10.10.60">
    <property type="entry name" value="Homeodomain-like"/>
    <property type="match status" value="1"/>
</dbReference>
<proteinExistence type="predicted"/>
<keyword evidence="1" id="KW-0805">Transcription regulation</keyword>
<dbReference type="InterPro" id="IPR001647">
    <property type="entry name" value="HTH_TetR"/>
</dbReference>
<dbReference type="RefSeq" id="WP_105592395.1">
    <property type="nucleotide sequence ID" value="NZ_PDET01000005.1"/>
</dbReference>
<dbReference type="Pfam" id="PF16925">
    <property type="entry name" value="TetR_C_13"/>
    <property type="match status" value="1"/>
</dbReference>
<accession>A0A2S9ID16</accession>
<evidence type="ECO:0000256" key="4">
    <source>
        <dbReference type="PROSITE-ProRule" id="PRU00335"/>
    </source>
</evidence>
<dbReference type="SUPFAM" id="SSF46689">
    <property type="entry name" value="Homeodomain-like"/>
    <property type="match status" value="1"/>
</dbReference>
<evidence type="ECO:0000313" key="7">
    <source>
        <dbReference type="Proteomes" id="UP000239181"/>
    </source>
</evidence>
<feature type="domain" description="HTH tetR-type" evidence="5">
    <location>
        <begin position="15"/>
        <end position="75"/>
    </location>
</feature>